<comment type="caution">
    <text evidence="2">The sequence shown here is derived from an EMBL/GenBank/DDBJ whole genome shotgun (WGS) entry which is preliminary data.</text>
</comment>
<dbReference type="RefSeq" id="WP_130450052.1">
    <property type="nucleotide sequence ID" value="NZ_SHKR01000018.1"/>
</dbReference>
<proteinExistence type="predicted"/>
<dbReference type="Pfam" id="PF00903">
    <property type="entry name" value="Glyoxalase"/>
    <property type="match status" value="1"/>
</dbReference>
<reference evidence="2 3" key="1">
    <citation type="journal article" date="2015" name="Stand. Genomic Sci.">
        <title>Genomic Encyclopedia of Bacterial and Archaeal Type Strains, Phase III: the genomes of soil and plant-associated and newly described type strains.</title>
        <authorList>
            <person name="Whitman W.B."/>
            <person name="Woyke T."/>
            <person name="Klenk H.P."/>
            <person name="Zhou Y."/>
            <person name="Lilburn T.G."/>
            <person name="Beck B.J."/>
            <person name="De Vos P."/>
            <person name="Vandamme P."/>
            <person name="Eisen J.A."/>
            <person name="Garrity G."/>
            <person name="Hugenholtz P."/>
            <person name="Kyrpides N.C."/>
        </authorList>
    </citation>
    <scope>NUCLEOTIDE SEQUENCE [LARGE SCALE GENOMIC DNA]</scope>
    <source>
        <strain evidence="2 3">VKM Ac-2540</strain>
    </source>
</reference>
<evidence type="ECO:0000259" key="1">
    <source>
        <dbReference type="PROSITE" id="PS51819"/>
    </source>
</evidence>
<protein>
    <submittedName>
        <fullName evidence="2">Catechol 2,3-dioxygenase-like lactoylglutathione lyase family enzyme</fullName>
    </submittedName>
</protein>
<dbReference type="SUPFAM" id="SSF54593">
    <property type="entry name" value="Glyoxalase/Bleomycin resistance protein/Dihydroxybiphenyl dioxygenase"/>
    <property type="match status" value="1"/>
</dbReference>
<keyword evidence="3" id="KW-1185">Reference proteome</keyword>
<evidence type="ECO:0000313" key="3">
    <source>
        <dbReference type="Proteomes" id="UP000292027"/>
    </source>
</evidence>
<dbReference type="InterPro" id="IPR037523">
    <property type="entry name" value="VOC_core"/>
</dbReference>
<dbReference type="GO" id="GO:0016829">
    <property type="term" value="F:lyase activity"/>
    <property type="evidence" value="ECO:0007669"/>
    <property type="project" value="UniProtKB-KW"/>
</dbReference>
<evidence type="ECO:0000313" key="2">
    <source>
        <dbReference type="EMBL" id="RZU01910.1"/>
    </source>
</evidence>
<gene>
    <name evidence="2" type="ORF">EV645_8018</name>
</gene>
<dbReference type="Proteomes" id="UP000292027">
    <property type="component" value="Unassembled WGS sequence"/>
</dbReference>
<dbReference type="Gene3D" id="3.10.180.10">
    <property type="entry name" value="2,3-Dihydroxybiphenyl 1,2-Dioxygenase, domain 1"/>
    <property type="match status" value="1"/>
</dbReference>
<dbReference type="AlphaFoldDB" id="A0A4Q7VYV3"/>
<dbReference type="EMBL" id="SHKR01000018">
    <property type="protein sequence ID" value="RZU01910.1"/>
    <property type="molecule type" value="Genomic_DNA"/>
</dbReference>
<keyword evidence="2" id="KW-0456">Lyase</keyword>
<feature type="domain" description="VOC" evidence="1">
    <location>
        <begin position="6"/>
        <end position="128"/>
    </location>
</feature>
<organism evidence="2 3">
    <name type="scientific">Kribbella rubisoli</name>
    <dbReference type="NCBI Taxonomy" id="3075929"/>
    <lineage>
        <taxon>Bacteria</taxon>
        <taxon>Bacillati</taxon>
        <taxon>Actinomycetota</taxon>
        <taxon>Actinomycetes</taxon>
        <taxon>Propionibacteriales</taxon>
        <taxon>Kribbellaceae</taxon>
        <taxon>Kribbella</taxon>
    </lineage>
</organism>
<dbReference type="OrthoDB" id="317332at2"/>
<accession>A0A4Q7VYV3</accession>
<dbReference type="InterPro" id="IPR004360">
    <property type="entry name" value="Glyas_Fos-R_dOase_dom"/>
</dbReference>
<name>A0A4Q7VYV3_9ACTN</name>
<dbReference type="InterPro" id="IPR029068">
    <property type="entry name" value="Glyas_Bleomycin-R_OHBP_Dase"/>
</dbReference>
<sequence>MPALDNFSHVSLTVSDPGRSARFYNKVLGTETVRSFGGNAGERLEIVARGNMMLALRDHPETPDQSFDPCRIGLDHVALQVPSRDELEAWHASLLAEGVTCSAIEPSPFGLHLNLKDPDGIAIELFTPSP</sequence>
<dbReference type="PROSITE" id="PS51819">
    <property type="entry name" value="VOC"/>
    <property type="match status" value="1"/>
</dbReference>